<protein>
    <submittedName>
        <fullName evidence="1">Uncharacterized protein</fullName>
    </submittedName>
</protein>
<accession>A0A1C3XK79</accession>
<dbReference type="AlphaFoldDB" id="A0A1C3XK79"/>
<reference evidence="1 2" key="1">
    <citation type="submission" date="2016-08" db="EMBL/GenBank/DDBJ databases">
        <authorList>
            <person name="Seilhamer J.J."/>
        </authorList>
    </citation>
    <scope>NUCLEOTIDE SEQUENCE [LARGE SCALE GENOMIC DNA]</scope>
    <source>
        <strain evidence="1 2">CCBAU 10071</strain>
    </source>
</reference>
<name>A0A1C3XK79_9BRAD</name>
<evidence type="ECO:0000313" key="1">
    <source>
        <dbReference type="EMBL" id="SCB52691.1"/>
    </source>
</evidence>
<dbReference type="EMBL" id="FMAE01000038">
    <property type="protein sequence ID" value="SCB52691.1"/>
    <property type="molecule type" value="Genomic_DNA"/>
</dbReference>
<dbReference type="Proteomes" id="UP000183174">
    <property type="component" value="Unassembled WGS sequence"/>
</dbReference>
<gene>
    <name evidence="1" type="ORF">GA0061099_10382</name>
</gene>
<evidence type="ECO:0000313" key="2">
    <source>
        <dbReference type="Proteomes" id="UP000183174"/>
    </source>
</evidence>
<proteinExistence type="predicted"/>
<sequence length="53" mass="5584">MPDVKGISLDAHLYLGSKDRGSAFLGYRAINLVFSVGHEVSSLLPKGLGLGLN</sequence>
<organism evidence="1 2">
    <name type="scientific">Bradyrhizobium yuanmingense</name>
    <dbReference type="NCBI Taxonomy" id="108015"/>
    <lineage>
        <taxon>Bacteria</taxon>
        <taxon>Pseudomonadati</taxon>
        <taxon>Pseudomonadota</taxon>
        <taxon>Alphaproteobacteria</taxon>
        <taxon>Hyphomicrobiales</taxon>
        <taxon>Nitrobacteraceae</taxon>
        <taxon>Bradyrhizobium</taxon>
    </lineage>
</organism>